<dbReference type="GO" id="GO:0004515">
    <property type="term" value="F:nicotinate-nucleotide adenylyltransferase activity"/>
    <property type="evidence" value="ECO:0007669"/>
    <property type="project" value="UniProtKB-UniRule"/>
</dbReference>
<dbReference type="GO" id="GO:0009435">
    <property type="term" value="P:NAD+ biosynthetic process"/>
    <property type="evidence" value="ECO:0007669"/>
    <property type="project" value="UniProtKB-UniRule"/>
</dbReference>
<comment type="function">
    <text evidence="1 10">Catalyzes the reversible adenylation of nicotinate mononucleotide (NaMN) to nicotinic acid adenine dinucleotide (NaAD).</text>
</comment>
<gene>
    <name evidence="10" type="primary">nadD</name>
    <name evidence="12" type="ORF">LARV_02015</name>
</gene>
<dbReference type="NCBIfam" id="TIGR00125">
    <property type="entry name" value="cyt_tran_rel"/>
    <property type="match status" value="1"/>
</dbReference>
<evidence type="ECO:0000256" key="8">
    <source>
        <dbReference type="ARBA" id="ARBA00023027"/>
    </source>
</evidence>
<dbReference type="RefSeq" id="WP_075073523.1">
    <property type="nucleotide sequence ID" value="NZ_DF967972.1"/>
</dbReference>
<evidence type="ECO:0000259" key="11">
    <source>
        <dbReference type="Pfam" id="PF01467"/>
    </source>
</evidence>
<dbReference type="GO" id="GO:0005524">
    <property type="term" value="F:ATP binding"/>
    <property type="evidence" value="ECO:0007669"/>
    <property type="project" value="UniProtKB-KW"/>
</dbReference>
<keyword evidence="8 10" id="KW-0520">NAD</keyword>
<comment type="pathway">
    <text evidence="2 10">Cofactor biosynthesis; NAD(+) biosynthesis; deamido-NAD(+) from nicotinate D-ribonucleotide: step 1/1.</text>
</comment>
<evidence type="ECO:0000313" key="12">
    <source>
        <dbReference type="EMBL" id="GAP14249.1"/>
    </source>
</evidence>
<keyword evidence="13" id="KW-1185">Reference proteome</keyword>
<dbReference type="OrthoDB" id="5295945at2"/>
<dbReference type="InterPro" id="IPR005248">
    <property type="entry name" value="NadD/NMNAT"/>
</dbReference>
<keyword evidence="4 10" id="KW-0808">Transferase</keyword>
<evidence type="ECO:0000256" key="2">
    <source>
        <dbReference type="ARBA" id="ARBA00005019"/>
    </source>
</evidence>
<dbReference type="NCBIfam" id="TIGR00482">
    <property type="entry name" value="nicotinate (nicotinamide) nucleotide adenylyltransferase"/>
    <property type="match status" value="1"/>
</dbReference>
<keyword evidence="6 10" id="KW-0547">Nucleotide-binding</keyword>
<protein>
    <recommendedName>
        <fullName evidence="10">Probable nicotinate-nucleotide adenylyltransferase</fullName>
        <ecNumber evidence="10">2.7.7.18</ecNumber>
    </recommendedName>
    <alternativeName>
        <fullName evidence="10">Deamido-NAD(+) diphosphorylase</fullName>
    </alternativeName>
    <alternativeName>
        <fullName evidence="10">Deamido-NAD(+) pyrophosphorylase</fullName>
    </alternativeName>
    <alternativeName>
        <fullName evidence="10">Nicotinate mononucleotide adenylyltransferase</fullName>
        <shortName evidence="10">NaMN adenylyltransferase</shortName>
    </alternativeName>
</protein>
<dbReference type="AlphaFoldDB" id="A0A0S7BFH0"/>
<proteinExistence type="inferred from homology"/>
<reference evidence="12" key="1">
    <citation type="submission" date="2015-07" db="EMBL/GenBank/DDBJ databases">
        <title>Draft Genome Sequences of Anaerolinea thermolimosa IMO-1, Bellilinea caldifistulae GOMI-1, Leptolinea tardivitalis YMTK-2, Levilinea saccharolytica KIBI-1,Longilinea arvoryzae KOME-1, Previously Described as Members of the Anaerolineaceae (Chloroflexi).</title>
        <authorList>
            <person name="Sekiguchi Y."/>
            <person name="Ohashi A."/>
            <person name="Matsuura N."/>
            <person name="Tourlousse M.D."/>
        </authorList>
    </citation>
    <scope>NUCLEOTIDE SEQUENCE [LARGE SCALE GENOMIC DNA]</scope>
    <source>
        <strain evidence="12">KOME-1</strain>
    </source>
</reference>
<dbReference type="PANTHER" id="PTHR39321">
    <property type="entry name" value="NICOTINATE-NUCLEOTIDE ADENYLYLTRANSFERASE-RELATED"/>
    <property type="match status" value="1"/>
</dbReference>
<accession>A0A0S7BFH0</accession>
<evidence type="ECO:0000256" key="7">
    <source>
        <dbReference type="ARBA" id="ARBA00022840"/>
    </source>
</evidence>
<dbReference type="EC" id="2.7.7.18" evidence="10"/>
<dbReference type="CDD" id="cd02165">
    <property type="entry name" value="NMNAT"/>
    <property type="match status" value="1"/>
</dbReference>
<evidence type="ECO:0000256" key="9">
    <source>
        <dbReference type="ARBA" id="ARBA00048721"/>
    </source>
</evidence>
<keyword evidence="7 10" id="KW-0067">ATP-binding</keyword>
<name>A0A0S7BFH0_9CHLR</name>
<comment type="similarity">
    <text evidence="10">Belongs to the NadD family.</text>
</comment>
<comment type="catalytic activity">
    <reaction evidence="9 10">
        <text>nicotinate beta-D-ribonucleotide + ATP + H(+) = deamido-NAD(+) + diphosphate</text>
        <dbReference type="Rhea" id="RHEA:22860"/>
        <dbReference type="ChEBI" id="CHEBI:15378"/>
        <dbReference type="ChEBI" id="CHEBI:30616"/>
        <dbReference type="ChEBI" id="CHEBI:33019"/>
        <dbReference type="ChEBI" id="CHEBI:57502"/>
        <dbReference type="ChEBI" id="CHEBI:58437"/>
        <dbReference type="EC" id="2.7.7.18"/>
    </reaction>
</comment>
<dbReference type="Gene3D" id="3.40.50.620">
    <property type="entry name" value="HUPs"/>
    <property type="match status" value="1"/>
</dbReference>
<sequence>MRIGIFGGTFDPPHVGHQILAAEAAAQLGLDRVLWVLTPNPPHKQGHFISADRIRLKLVRAAAAGNPLFEVSTIEFERPGPHYASDTMSALAVRYPGAELIYLMGGDSLHDLPTWHEPREFLLRCSGVGVMRRPSDCVDLTSLEHTLPGITAKTHFVEAPLVEISASDIRARVAAGQPYRYLVPPAVYRLIERLQLYRSS</sequence>
<keyword evidence="5 10" id="KW-0548">Nucleotidyltransferase</keyword>
<dbReference type="InterPro" id="IPR004821">
    <property type="entry name" value="Cyt_trans-like"/>
</dbReference>
<evidence type="ECO:0000256" key="1">
    <source>
        <dbReference type="ARBA" id="ARBA00002324"/>
    </source>
</evidence>
<dbReference type="UniPathway" id="UPA00253">
    <property type="reaction ID" value="UER00332"/>
</dbReference>
<evidence type="ECO:0000256" key="3">
    <source>
        <dbReference type="ARBA" id="ARBA00022642"/>
    </source>
</evidence>
<feature type="domain" description="Cytidyltransferase-like" evidence="11">
    <location>
        <begin position="5"/>
        <end position="172"/>
    </location>
</feature>
<evidence type="ECO:0000313" key="13">
    <source>
        <dbReference type="Proteomes" id="UP000055060"/>
    </source>
</evidence>
<dbReference type="Proteomes" id="UP000055060">
    <property type="component" value="Unassembled WGS sequence"/>
</dbReference>
<evidence type="ECO:0000256" key="4">
    <source>
        <dbReference type="ARBA" id="ARBA00022679"/>
    </source>
</evidence>
<organism evidence="12">
    <name type="scientific">Longilinea arvoryzae</name>
    <dbReference type="NCBI Taxonomy" id="360412"/>
    <lineage>
        <taxon>Bacteria</taxon>
        <taxon>Bacillati</taxon>
        <taxon>Chloroflexota</taxon>
        <taxon>Anaerolineae</taxon>
        <taxon>Anaerolineales</taxon>
        <taxon>Anaerolineaceae</taxon>
        <taxon>Longilinea</taxon>
    </lineage>
</organism>
<dbReference type="STRING" id="360412.LARV_02015"/>
<dbReference type="NCBIfam" id="NF000840">
    <property type="entry name" value="PRK00071.1-3"/>
    <property type="match status" value="1"/>
</dbReference>
<evidence type="ECO:0000256" key="6">
    <source>
        <dbReference type="ARBA" id="ARBA00022741"/>
    </source>
</evidence>
<evidence type="ECO:0000256" key="10">
    <source>
        <dbReference type="HAMAP-Rule" id="MF_00244"/>
    </source>
</evidence>
<keyword evidence="3 10" id="KW-0662">Pyridine nucleotide biosynthesis</keyword>
<dbReference type="PANTHER" id="PTHR39321:SF3">
    <property type="entry name" value="PHOSPHOPANTETHEINE ADENYLYLTRANSFERASE"/>
    <property type="match status" value="1"/>
</dbReference>
<dbReference type="SUPFAM" id="SSF52374">
    <property type="entry name" value="Nucleotidylyl transferase"/>
    <property type="match status" value="1"/>
</dbReference>
<dbReference type="HAMAP" id="MF_00244">
    <property type="entry name" value="NaMN_adenylyltr"/>
    <property type="match status" value="1"/>
</dbReference>
<dbReference type="InterPro" id="IPR014729">
    <property type="entry name" value="Rossmann-like_a/b/a_fold"/>
</dbReference>
<dbReference type="Pfam" id="PF01467">
    <property type="entry name" value="CTP_transf_like"/>
    <property type="match status" value="1"/>
</dbReference>
<evidence type="ECO:0000256" key="5">
    <source>
        <dbReference type="ARBA" id="ARBA00022695"/>
    </source>
</evidence>
<dbReference type="EMBL" id="DF967972">
    <property type="protein sequence ID" value="GAP14249.1"/>
    <property type="molecule type" value="Genomic_DNA"/>
</dbReference>